<protein>
    <submittedName>
        <fullName evidence="1">Uncharacterized protein</fullName>
    </submittedName>
</protein>
<dbReference type="EMBL" id="JARMAB010000037">
    <property type="protein sequence ID" value="MED1205567.1"/>
    <property type="molecule type" value="Genomic_DNA"/>
</dbReference>
<evidence type="ECO:0000313" key="2">
    <source>
        <dbReference type="Proteomes" id="UP001341444"/>
    </source>
</evidence>
<accession>A0ABU6MME0</accession>
<dbReference type="Proteomes" id="UP001341444">
    <property type="component" value="Unassembled WGS sequence"/>
</dbReference>
<reference evidence="1 2" key="1">
    <citation type="submission" date="2023-03" db="EMBL/GenBank/DDBJ databases">
        <title>Bacillus Genome Sequencing.</title>
        <authorList>
            <person name="Dunlap C."/>
        </authorList>
    </citation>
    <scope>NUCLEOTIDE SEQUENCE [LARGE SCALE GENOMIC DNA]</scope>
    <source>
        <strain evidence="1 2">B-23453</strain>
    </source>
</reference>
<gene>
    <name evidence="1" type="ORF">P4T90_21265</name>
</gene>
<dbReference type="RefSeq" id="WP_157090637.1">
    <property type="nucleotide sequence ID" value="NZ_JARMAB010000037.1"/>
</dbReference>
<name>A0ABU6MME0_9BACI</name>
<keyword evidence="2" id="KW-1185">Reference proteome</keyword>
<organism evidence="1 2">
    <name type="scientific">Heyndrickxia acidicola</name>
    <dbReference type="NCBI Taxonomy" id="209389"/>
    <lineage>
        <taxon>Bacteria</taxon>
        <taxon>Bacillati</taxon>
        <taxon>Bacillota</taxon>
        <taxon>Bacilli</taxon>
        <taxon>Bacillales</taxon>
        <taxon>Bacillaceae</taxon>
        <taxon>Heyndrickxia</taxon>
    </lineage>
</organism>
<comment type="caution">
    <text evidence="1">The sequence shown here is derived from an EMBL/GenBank/DDBJ whole genome shotgun (WGS) entry which is preliminary data.</text>
</comment>
<sequence>MNYEQILATIKTRNVKKIEQAFQLQIIDLSARELSEILREARNAFKEFWEYI</sequence>
<proteinExistence type="predicted"/>
<evidence type="ECO:0000313" key="1">
    <source>
        <dbReference type="EMBL" id="MED1205567.1"/>
    </source>
</evidence>